<proteinExistence type="inferred from homology"/>
<dbReference type="Gene3D" id="1.10.1040.10">
    <property type="entry name" value="N-(1-d-carboxylethyl)-l-norvaline Dehydrogenase, domain 2"/>
    <property type="match status" value="2"/>
</dbReference>
<keyword evidence="3 6" id="KW-0520">NAD</keyword>
<dbReference type="Proteomes" id="UP000324629">
    <property type="component" value="Unassembled WGS sequence"/>
</dbReference>
<dbReference type="PANTHER" id="PTHR11728">
    <property type="entry name" value="GLYCEROL-3-PHOSPHATE DEHYDROGENASE"/>
    <property type="match status" value="1"/>
</dbReference>
<dbReference type="InterPro" id="IPR011128">
    <property type="entry name" value="G3P_DH_NAD-dep_N"/>
</dbReference>
<dbReference type="PANTHER" id="PTHR11728:SF8">
    <property type="entry name" value="GLYCEROL-3-PHOSPHATE DEHYDROGENASE [NAD(+)]-RELATED"/>
    <property type="match status" value="1"/>
</dbReference>
<protein>
    <recommendedName>
        <fullName evidence="8">Glycerol-3-phosphate dehydrogenase [NAD(+)]</fullName>
        <ecNumber evidence="8">1.1.1.8</ecNumber>
    </recommendedName>
</protein>
<feature type="domain" description="Glycerol-3-phosphate dehydrogenase NAD-dependent C-terminal" evidence="10">
    <location>
        <begin position="193"/>
        <end position="268"/>
    </location>
</feature>
<dbReference type="PRINTS" id="PR00077">
    <property type="entry name" value="GPDHDRGNASE"/>
</dbReference>
<keyword evidence="2 7" id="KW-0560">Oxidoreductase</keyword>
<evidence type="ECO:0000256" key="5">
    <source>
        <dbReference type="PIRSR" id="PIRSR000114-1"/>
    </source>
</evidence>
<evidence type="ECO:0000256" key="6">
    <source>
        <dbReference type="PIRSR" id="PIRSR000114-3"/>
    </source>
</evidence>
<dbReference type="Gene3D" id="3.40.50.720">
    <property type="entry name" value="NAD(P)-binding Rossmann-like Domain"/>
    <property type="match status" value="1"/>
</dbReference>
<evidence type="ECO:0000313" key="11">
    <source>
        <dbReference type="EMBL" id="KAA3675674.1"/>
    </source>
</evidence>
<dbReference type="GO" id="GO:0141152">
    <property type="term" value="F:glycerol-3-phosphate dehydrogenase (NAD+) activity"/>
    <property type="evidence" value="ECO:0007669"/>
    <property type="project" value="UniProtKB-UniRule"/>
</dbReference>
<dbReference type="InterPro" id="IPR013328">
    <property type="entry name" value="6PGD_dom2"/>
</dbReference>
<accession>A0A5J4NJM9</accession>
<dbReference type="AlphaFoldDB" id="A0A5J4NJM9"/>
<evidence type="ECO:0000256" key="1">
    <source>
        <dbReference type="ARBA" id="ARBA00011009"/>
    </source>
</evidence>
<sequence length="383" mass="42528">MKQVAVLGCGAWGTAVARLMAGNVKNSEEFLKTVTMFVHDEKYGGESLADSINRMHVNSVYLPGFKLPKNVIASCDLEDIVSHADILAIVYPTRLIPWLLDRLQPFVVPTAYFITFCKGVVIDHDDSQIHIVSDLVREKTNRPCVAVIGATTAMEVAWQHFTEATIGCSDMALAQQTKRLLQTNYFRLTITPDAIGVELCGALKHVVAIAAGIADGLGLGDNTRAAILRLGFWEMFELMNELFPNRGVEARTIEQSCGIAELFVCMSHRSDQPPALGSDMDLLNMILGRSLTAERRASVDNFEQPPLRQRRICVNGAEYAEVVRTHFSILVHLDSCVLHIYKILKSRNRLSQFPLFTAVHLICQHTLSPAQLIESLQVHPLHN</sequence>
<reference evidence="11 12" key="1">
    <citation type="journal article" date="2019" name="Gigascience">
        <title>Whole-genome sequence of the oriental lung fluke Paragonimus westermani.</title>
        <authorList>
            <person name="Oey H."/>
            <person name="Zakrzewski M."/>
            <person name="Narain K."/>
            <person name="Devi K.R."/>
            <person name="Agatsuma T."/>
            <person name="Nawaratna S."/>
            <person name="Gobert G.N."/>
            <person name="Jones M.K."/>
            <person name="Ragan M.A."/>
            <person name="McManus D.P."/>
            <person name="Krause L."/>
        </authorList>
    </citation>
    <scope>NUCLEOTIDE SEQUENCE [LARGE SCALE GENOMIC DNA]</scope>
    <source>
        <strain evidence="11 12">IND2009</strain>
    </source>
</reference>
<evidence type="ECO:0000313" key="12">
    <source>
        <dbReference type="Proteomes" id="UP000324629"/>
    </source>
</evidence>
<dbReference type="InterPro" id="IPR008927">
    <property type="entry name" value="6-PGluconate_DH-like_C_sf"/>
</dbReference>
<evidence type="ECO:0000256" key="8">
    <source>
        <dbReference type="RuleBase" id="RU361243"/>
    </source>
</evidence>
<feature type="active site" description="Proton acceptor" evidence="5">
    <location>
        <position position="204"/>
    </location>
</feature>
<gene>
    <name evidence="11" type="ORF">DEA37_0009971</name>
</gene>
<dbReference type="GO" id="GO:0005829">
    <property type="term" value="C:cytosol"/>
    <property type="evidence" value="ECO:0007669"/>
    <property type="project" value="TreeGrafter"/>
</dbReference>
<evidence type="ECO:0000259" key="10">
    <source>
        <dbReference type="Pfam" id="PF07479"/>
    </source>
</evidence>
<dbReference type="InterPro" id="IPR036291">
    <property type="entry name" value="NAD(P)-bd_dom_sf"/>
</dbReference>
<evidence type="ECO:0000256" key="4">
    <source>
        <dbReference type="ARBA" id="ARBA00048683"/>
    </source>
</evidence>
<dbReference type="GO" id="GO:0046168">
    <property type="term" value="P:glycerol-3-phosphate catabolic process"/>
    <property type="evidence" value="ECO:0007669"/>
    <property type="project" value="UniProtKB-UniRule"/>
</dbReference>
<dbReference type="SUPFAM" id="SSF48179">
    <property type="entry name" value="6-phosphogluconate dehydrogenase C-terminal domain-like"/>
    <property type="match status" value="1"/>
</dbReference>
<evidence type="ECO:0000256" key="2">
    <source>
        <dbReference type="ARBA" id="ARBA00023002"/>
    </source>
</evidence>
<dbReference type="GO" id="GO:0005975">
    <property type="term" value="P:carbohydrate metabolic process"/>
    <property type="evidence" value="ECO:0007669"/>
    <property type="project" value="InterPro"/>
</dbReference>
<dbReference type="EMBL" id="QNGE01002382">
    <property type="protein sequence ID" value="KAA3675674.1"/>
    <property type="molecule type" value="Genomic_DNA"/>
</dbReference>
<dbReference type="InterPro" id="IPR006168">
    <property type="entry name" value="G3P_DH_NAD-dep"/>
</dbReference>
<name>A0A5J4NJM9_9TREM</name>
<dbReference type="EC" id="1.1.1.8" evidence="8"/>
<feature type="domain" description="Glycerol-3-phosphate dehydrogenase NAD-dependent N-terminal" evidence="9">
    <location>
        <begin position="3"/>
        <end position="173"/>
    </location>
</feature>
<evidence type="ECO:0000259" key="9">
    <source>
        <dbReference type="Pfam" id="PF01210"/>
    </source>
</evidence>
<comment type="catalytic activity">
    <reaction evidence="4 8">
        <text>sn-glycerol 3-phosphate + NAD(+) = dihydroxyacetone phosphate + NADH + H(+)</text>
        <dbReference type="Rhea" id="RHEA:11092"/>
        <dbReference type="ChEBI" id="CHEBI:15378"/>
        <dbReference type="ChEBI" id="CHEBI:57540"/>
        <dbReference type="ChEBI" id="CHEBI:57597"/>
        <dbReference type="ChEBI" id="CHEBI:57642"/>
        <dbReference type="ChEBI" id="CHEBI:57945"/>
        <dbReference type="EC" id="1.1.1.8"/>
    </reaction>
</comment>
<feature type="binding site" evidence="6">
    <location>
        <begin position="8"/>
        <end position="13"/>
    </location>
    <ligand>
        <name>NAD(+)</name>
        <dbReference type="ChEBI" id="CHEBI:57540"/>
    </ligand>
</feature>
<evidence type="ECO:0000256" key="3">
    <source>
        <dbReference type="ARBA" id="ARBA00023027"/>
    </source>
</evidence>
<comment type="caution">
    <text evidence="11">The sequence shown here is derived from an EMBL/GenBank/DDBJ whole genome shotgun (WGS) entry which is preliminary data.</text>
</comment>
<organism evidence="11 12">
    <name type="scientific">Paragonimus westermani</name>
    <dbReference type="NCBI Taxonomy" id="34504"/>
    <lineage>
        <taxon>Eukaryota</taxon>
        <taxon>Metazoa</taxon>
        <taxon>Spiralia</taxon>
        <taxon>Lophotrochozoa</taxon>
        <taxon>Platyhelminthes</taxon>
        <taxon>Trematoda</taxon>
        <taxon>Digenea</taxon>
        <taxon>Plagiorchiida</taxon>
        <taxon>Troglotremata</taxon>
        <taxon>Troglotrematidae</taxon>
        <taxon>Paragonimus</taxon>
    </lineage>
</organism>
<dbReference type="PIRSF" id="PIRSF000114">
    <property type="entry name" value="Glycerol-3-P_dh"/>
    <property type="match status" value="1"/>
</dbReference>
<dbReference type="Pfam" id="PF07479">
    <property type="entry name" value="NAD_Gly3P_dh_C"/>
    <property type="match status" value="1"/>
</dbReference>
<keyword evidence="12" id="KW-1185">Reference proteome</keyword>
<dbReference type="Pfam" id="PF01210">
    <property type="entry name" value="NAD_Gly3P_dh_N"/>
    <property type="match status" value="1"/>
</dbReference>
<comment type="similarity">
    <text evidence="1 7">Belongs to the NAD-dependent glycerol-3-phosphate dehydrogenase family.</text>
</comment>
<feature type="binding site" evidence="6">
    <location>
        <position position="153"/>
    </location>
    <ligand>
        <name>NAD(+)</name>
        <dbReference type="ChEBI" id="CHEBI:57540"/>
    </ligand>
</feature>
<dbReference type="InterPro" id="IPR006109">
    <property type="entry name" value="G3P_DH_NAD-dep_C"/>
</dbReference>
<dbReference type="GO" id="GO:0051287">
    <property type="term" value="F:NAD binding"/>
    <property type="evidence" value="ECO:0007669"/>
    <property type="project" value="UniProtKB-UniRule"/>
</dbReference>
<evidence type="ECO:0000256" key="7">
    <source>
        <dbReference type="RuleBase" id="RU000437"/>
    </source>
</evidence>
<dbReference type="SUPFAM" id="SSF51735">
    <property type="entry name" value="NAD(P)-binding Rossmann-fold domains"/>
    <property type="match status" value="1"/>
</dbReference>